<protein>
    <recommendedName>
        <fullName evidence="3">Type II toxin-antitoxin system RelE/ParE family toxin</fullName>
    </recommendedName>
</protein>
<gene>
    <name evidence="2" type="ORF">PITCH_A1530007</name>
</gene>
<dbReference type="InterPro" id="IPR007712">
    <property type="entry name" value="RelE/ParE_toxin"/>
</dbReference>
<name>A0A445MTG2_9BACT</name>
<evidence type="ECO:0008006" key="3">
    <source>
        <dbReference type="Google" id="ProtNLM"/>
    </source>
</evidence>
<dbReference type="AlphaFoldDB" id="A0A445MTG2"/>
<organism evidence="2">
    <name type="scientific">uncultured Desulfobacterium sp</name>
    <dbReference type="NCBI Taxonomy" id="201089"/>
    <lineage>
        <taxon>Bacteria</taxon>
        <taxon>Pseudomonadati</taxon>
        <taxon>Thermodesulfobacteriota</taxon>
        <taxon>Desulfobacteria</taxon>
        <taxon>Desulfobacterales</taxon>
        <taxon>Desulfobacteriaceae</taxon>
        <taxon>Desulfobacterium</taxon>
        <taxon>environmental samples</taxon>
    </lineage>
</organism>
<keyword evidence="1" id="KW-1277">Toxin-antitoxin system</keyword>
<dbReference type="Pfam" id="PF05016">
    <property type="entry name" value="ParE_toxin"/>
    <property type="match status" value="1"/>
</dbReference>
<evidence type="ECO:0000313" key="2">
    <source>
        <dbReference type="EMBL" id="SPD72777.1"/>
    </source>
</evidence>
<evidence type="ECO:0000256" key="1">
    <source>
        <dbReference type="ARBA" id="ARBA00022649"/>
    </source>
</evidence>
<accession>A0A445MTG2</accession>
<dbReference type="InterPro" id="IPR035093">
    <property type="entry name" value="RelE/ParE_toxin_dom_sf"/>
</dbReference>
<dbReference type="Gene3D" id="3.30.2310.20">
    <property type="entry name" value="RelE-like"/>
    <property type="match status" value="1"/>
</dbReference>
<dbReference type="EMBL" id="OJIN01000061">
    <property type="protein sequence ID" value="SPD72777.1"/>
    <property type="molecule type" value="Genomic_DNA"/>
</dbReference>
<proteinExistence type="predicted"/>
<sequence length="58" mass="7054">MFSRVEQLKVSPSLGRIVPEISKGQFRELIYVNYRIIYRIKKTKYLFLQFGMASRYYQ</sequence>
<reference evidence="2" key="1">
    <citation type="submission" date="2018-01" db="EMBL/GenBank/DDBJ databases">
        <authorList>
            <person name="Regsiter A."/>
            <person name="William W."/>
        </authorList>
    </citation>
    <scope>NUCLEOTIDE SEQUENCE</scope>
    <source>
        <strain evidence="2">TRIP AH-1</strain>
    </source>
</reference>